<dbReference type="GO" id="GO:0006355">
    <property type="term" value="P:regulation of DNA-templated transcription"/>
    <property type="evidence" value="ECO:0007669"/>
    <property type="project" value="InterPro"/>
</dbReference>
<dbReference type="AlphaFoldDB" id="L7VYR8"/>
<dbReference type="Pfam" id="PF02602">
    <property type="entry name" value="HEM4"/>
    <property type="match status" value="1"/>
</dbReference>
<proteinExistence type="predicted"/>
<dbReference type="GO" id="GO:0000160">
    <property type="term" value="P:phosphorelay signal transduction system"/>
    <property type="evidence" value="ECO:0007669"/>
    <property type="project" value="InterPro"/>
</dbReference>
<dbReference type="SUPFAM" id="SSF46894">
    <property type="entry name" value="C-terminal effector domain of the bipartite response regulators"/>
    <property type="match status" value="1"/>
</dbReference>
<keyword evidence="1" id="KW-0238">DNA-binding</keyword>
<dbReference type="InterPro" id="IPR036108">
    <property type="entry name" value="4pyrrol_syn_uPrphyn_synt_sf"/>
</dbReference>
<dbReference type="GO" id="GO:0003677">
    <property type="term" value="F:DNA binding"/>
    <property type="evidence" value="ECO:0007669"/>
    <property type="project" value="UniProtKB-KW"/>
</dbReference>
<dbReference type="SMART" id="SM00862">
    <property type="entry name" value="Trans_reg_C"/>
    <property type="match status" value="1"/>
</dbReference>
<dbReference type="InterPro" id="IPR001867">
    <property type="entry name" value="OmpR/PhoB-type_DNA-bd"/>
</dbReference>
<dbReference type="GO" id="GO:0006780">
    <property type="term" value="P:uroporphyrinogen III biosynthetic process"/>
    <property type="evidence" value="ECO:0007669"/>
    <property type="project" value="InterPro"/>
</dbReference>
<dbReference type="InterPro" id="IPR016032">
    <property type="entry name" value="Sig_transdc_resp-reg_C-effctor"/>
</dbReference>
<dbReference type="Gene3D" id="3.40.50.10090">
    <property type="match status" value="2"/>
</dbReference>
<dbReference type="GO" id="GO:0004852">
    <property type="term" value="F:uroporphyrinogen-III synthase activity"/>
    <property type="evidence" value="ECO:0007669"/>
    <property type="project" value="InterPro"/>
</dbReference>
<feature type="domain" description="OmpR/PhoB-type" evidence="2">
    <location>
        <begin position="215"/>
        <end position="286"/>
    </location>
</feature>
<dbReference type="PANTHER" id="PTHR40082:SF1">
    <property type="entry name" value="BLR5956 PROTEIN"/>
    <property type="match status" value="1"/>
</dbReference>
<dbReference type="Gene3D" id="1.10.10.10">
    <property type="entry name" value="Winged helix-like DNA-binding domain superfamily/Winged helix DNA-binding domain"/>
    <property type="match status" value="1"/>
</dbReference>
<organism evidence="3">
    <name type="scientific">uncultured bacterium A1Q1_fos_1060</name>
    <dbReference type="NCBI Taxonomy" id="1256540"/>
    <lineage>
        <taxon>Bacteria</taxon>
        <taxon>environmental samples</taxon>
    </lineage>
</organism>
<evidence type="ECO:0000313" key="3">
    <source>
        <dbReference type="EMBL" id="AGC72218.1"/>
    </source>
</evidence>
<dbReference type="InterPro" id="IPR036388">
    <property type="entry name" value="WH-like_DNA-bd_sf"/>
</dbReference>
<sequence length="291" mass="30716">MADAAGLAEPLIEALHSTQIVVRGAKAHGTVRAAGLLPSLVTNSETLTELVALVSSGGVAGKRIVIQHHGAHDAAASEHLRDAGAIVTDLSAYSCDPLPESENLDRAMSEMAQGRFDAVVFTSAFASQTWLQSVIERGDLTNARIAELQGRLHLAAIGPVTAKPLVDAGFAPLIPDRSRLGSLIKALTEQLSKRPPSTITTAGELRVHASAATLDRDIVPTTPAGLEVLRLLASKPGHVFSRHEVLDVLPNNSTDPHAAEVTIARMRRAMGDSCPVRTVTKRGYQLAVIEP</sequence>
<dbReference type="Pfam" id="PF00486">
    <property type="entry name" value="Trans_reg_C"/>
    <property type="match status" value="1"/>
</dbReference>
<protein>
    <submittedName>
        <fullName evidence="3">Uroporphyrinogen-III synthase</fullName>
    </submittedName>
</protein>
<accession>L7VYR8</accession>
<evidence type="ECO:0000256" key="1">
    <source>
        <dbReference type="ARBA" id="ARBA00023125"/>
    </source>
</evidence>
<dbReference type="CDD" id="cd06578">
    <property type="entry name" value="HemD"/>
    <property type="match status" value="1"/>
</dbReference>
<reference evidence="3" key="1">
    <citation type="submission" date="2012-09" db="EMBL/GenBank/DDBJ databases">
        <title>Metagenomic Characterization of a Microbial Community in Wastewater Detects High Levels of Antibiotic Resistance.</title>
        <authorList>
            <person name="Abrams M."/>
            <person name="Caldwell A."/>
            <person name="Vandaei E."/>
            <person name="Lee W."/>
            <person name="Perrott J."/>
            <person name="Khan S.Y."/>
            <person name="Ta J."/>
            <person name="Romero D."/>
            <person name="Nguyen V."/>
            <person name="Pourmand N."/>
            <person name="Ouverney C.C."/>
        </authorList>
    </citation>
    <scope>NUCLEOTIDE SEQUENCE</scope>
</reference>
<dbReference type="InterPro" id="IPR039793">
    <property type="entry name" value="UROS/Hem4"/>
</dbReference>
<dbReference type="InterPro" id="IPR003754">
    <property type="entry name" value="4pyrrol_synth_uPrphyn_synth"/>
</dbReference>
<name>L7VYR8_9BACT</name>
<evidence type="ECO:0000259" key="2">
    <source>
        <dbReference type="SMART" id="SM00862"/>
    </source>
</evidence>
<dbReference type="SUPFAM" id="SSF69618">
    <property type="entry name" value="HemD-like"/>
    <property type="match status" value="1"/>
</dbReference>
<dbReference type="PANTHER" id="PTHR40082">
    <property type="entry name" value="BLR5956 PROTEIN"/>
    <property type="match status" value="1"/>
</dbReference>
<dbReference type="EMBL" id="JX649895">
    <property type="protein sequence ID" value="AGC72218.1"/>
    <property type="molecule type" value="Genomic_DNA"/>
</dbReference>